<dbReference type="InterPro" id="IPR001279">
    <property type="entry name" value="Metallo-B-lactamas"/>
</dbReference>
<dbReference type="PANTHER" id="PTHR42951">
    <property type="entry name" value="METALLO-BETA-LACTAMASE DOMAIN-CONTAINING"/>
    <property type="match status" value="1"/>
</dbReference>
<dbReference type="Pfam" id="PF00753">
    <property type="entry name" value="Lactamase_B"/>
    <property type="match status" value="1"/>
</dbReference>
<dbReference type="STRING" id="189425.PGRAT_09080"/>
<evidence type="ECO:0000313" key="5">
    <source>
        <dbReference type="EMBL" id="AIQ67767.1"/>
    </source>
</evidence>
<dbReference type="SUPFAM" id="SSF56281">
    <property type="entry name" value="Metallo-hydrolase/oxidoreductase"/>
    <property type="match status" value="1"/>
</dbReference>
<dbReference type="InterPro" id="IPR050855">
    <property type="entry name" value="NDM-1-like"/>
</dbReference>
<dbReference type="SMART" id="SM00849">
    <property type="entry name" value="Lactamase_B"/>
    <property type="match status" value="1"/>
</dbReference>
<evidence type="ECO:0000259" key="4">
    <source>
        <dbReference type="SMART" id="SM00849"/>
    </source>
</evidence>
<comment type="function">
    <text evidence="2">Counteracts the endogenous Pycsar antiviral defense system. Phosphodiesterase that enables metal-dependent hydrolysis of host cyclic nucleotide Pycsar defense signals such as cCMP and cUMP.</text>
</comment>
<evidence type="ECO:0000256" key="2">
    <source>
        <dbReference type="ARBA" id="ARBA00034301"/>
    </source>
</evidence>
<dbReference type="Proteomes" id="UP000029500">
    <property type="component" value="Chromosome"/>
</dbReference>
<sequence>MLPPAKKMTMKTKLTTLDLSLNVPGMPGGGVWTITPTLISSGDTHYLVDTGMPGMMEDLTAQLASADVSLEMLSGVIITHQDIDHIGNLPQILEINPGIEVFAHSDDTPYIVGELPLLKPLPQILESFGANFSRNGIRIDHSIAEGEPLHAAGAFIVIHTPGHTPGHISLYHPDSKTLIAGDAMVVRGGQLQGPNAAQTPDLPEAYRSLKKLTAFDIRKIICYHGGIVETDVNQSITTLASRGEKD</sequence>
<dbReference type="CDD" id="cd07721">
    <property type="entry name" value="yflN-like_MBL-fold"/>
    <property type="match status" value="1"/>
</dbReference>
<dbReference type="Gene3D" id="3.60.15.10">
    <property type="entry name" value="Ribonuclease Z/Hydroxyacylglutathione hydrolase-like"/>
    <property type="match status" value="1"/>
</dbReference>
<dbReference type="eggNOG" id="COG0491">
    <property type="taxonomic scope" value="Bacteria"/>
</dbReference>
<comment type="catalytic activity">
    <reaction evidence="1">
        <text>3',5'-cyclic CMP + H2O = CMP + H(+)</text>
        <dbReference type="Rhea" id="RHEA:72675"/>
        <dbReference type="ChEBI" id="CHEBI:15377"/>
        <dbReference type="ChEBI" id="CHEBI:15378"/>
        <dbReference type="ChEBI" id="CHEBI:58003"/>
        <dbReference type="ChEBI" id="CHEBI:60377"/>
    </reaction>
    <physiologicalReaction direction="left-to-right" evidence="1">
        <dbReference type="Rhea" id="RHEA:72676"/>
    </physiologicalReaction>
</comment>
<protein>
    <recommendedName>
        <fullName evidence="4">Metallo-beta-lactamase domain-containing protein</fullName>
    </recommendedName>
</protein>
<dbReference type="InterPro" id="IPR036866">
    <property type="entry name" value="RibonucZ/Hydroxyglut_hydro"/>
</dbReference>
<gene>
    <name evidence="5" type="ORF">PGRAT_09080</name>
</gene>
<feature type="domain" description="Metallo-beta-lactamase" evidence="4">
    <location>
        <begin position="33"/>
        <end position="224"/>
    </location>
</feature>
<keyword evidence="6" id="KW-1185">Reference proteome</keyword>
<dbReference type="KEGG" id="pgm:PGRAT_09080"/>
<dbReference type="PANTHER" id="PTHR42951:SF15">
    <property type="entry name" value="METALLO-BETA-LACTAMASE SUPERFAMILY PROTEIN"/>
    <property type="match status" value="1"/>
</dbReference>
<accession>A0A089M3H9</accession>
<comment type="catalytic activity">
    <reaction evidence="3">
        <text>3',5'-cyclic UMP + H2O = UMP + H(+)</text>
        <dbReference type="Rhea" id="RHEA:70575"/>
        <dbReference type="ChEBI" id="CHEBI:15377"/>
        <dbReference type="ChEBI" id="CHEBI:15378"/>
        <dbReference type="ChEBI" id="CHEBI:57865"/>
        <dbReference type="ChEBI" id="CHEBI:184387"/>
    </reaction>
    <physiologicalReaction direction="left-to-right" evidence="3">
        <dbReference type="Rhea" id="RHEA:70576"/>
    </physiologicalReaction>
</comment>
<dbReference type="EMBL" id="CP009287">
    <property type="protein sequence ID" value="AIQ67767.1"/>
    <property type="molecule type" value="Genomic_DNA"/>
</dbReference>
<organism evidence="5 6">
    <name type="scientific">Paenibacillus graminis</name>
    <dbReference type="NCBI Taxonomy" id="189425"/>
    <lineage>
        <taxon>Bacteria</taxon>
        <taxon>Bacillati</taxon>
        <taxon>Bacillota</taxon>
        <taxon>Bacilli</taxon>
        <taxon>Bacillales</taxon>
        <taxon>Paenibacillaceae</taxon>
        <taxon>Paenibacillus</taxon>
    </lineage>
</organism>
<reference evidence="5 6" key="1">
    <citation type="submission" date="2014-08" db="EMBL/GenBank/DDBJ databases">
        <title>Comparative genomics of the Paenibacillus odorifer group.</title>
        <authorList>
            <person name="den Bakker H.C."/>
            <person name="Tsai Y.-C."/>
            <person name="Martin N."/>
            <person name="Korlach J."/>
            <person name="Wiedmann M."/>
        </authorList>
    </citation>
    <scope>NUCLEOTIDE SEQUENCE [LARGE SCALE GENOMIC DNA]</scope>
    <source>
        <strain evidence="5 6">DSM 15220</strain>
    </source>
</reference>
<name>A0A089M3H9_9BACL</name>
<evidence type="ECO:0000256" key="3">
    <source>
        <dbReference type="ARBA" id="ARBA00048505"/>
    </source>
</evidence>
<evidence type="ECO:0000256" key="1">
    <source>
        <dbReference type="ARBA" id="ARBA00034221"/>
    </source>
</evidence>
<dbReference type="HOGENOM" id="CLU_030571_2_1_9"/>
<dbReference type="AlphaFoldDB" id="A0A089M3H9"/>
<proteinExistence type="predicted"/>
<evidence type="ECO:0000313" key="6">
    <source>
        <dbReference type="Proteomes" id="UP000029500"/>
    </source>
</evidence>